<dbReference type="InterPro" id="IPR003477">
    <property type="entry name" value="PemK-like"/>
</dbReference>
<organism evidence="1 2">
    <name type="scientific">Candidatus Schekmanbacteria bacterium RIFCSPLOWO2_12_FULL_38_15</name>
    <dbReference type="NCBI Taxonomy" id="1817883"/>
    <lineage>
        <taxon>Bacteria</taxon>
        <taxon>Candidatus Schekmaniibacteriota</taxon>
    </lineage>
</organism>
<protein>
    <recommendedName>
        <fullName evidence="3">Type II toxin-antitoxin system PemK/MazF family toxin</fullName>
    </recommendedName>
</protein>
<evidence type="ECO:0008006" key="3">
    <source>
        <dbReference type="Google" id="ProtNLM"/>
    </source>
</evidence>
<comment type="caution">
    <text evidence="1">The sequence shown here is derived from an EMBL/GenBank/DDBJ whole genome shotgun (WGS) entry which is preliminary data.</text>
</comment>
<evidence type="ECO:0000313" key="2">
    <source>
        <dbReference type="Proteomes" id="UP000178082"/>
    </source>
</evidence>
<dbReference type="STRING" id="1817883.A3G31_07300"/>
<dbReference type="EMBL" id="MGDI01000025">
    <property type="protein sequence ID" value="OGL53309.1"/>
    <property type="molecule type" value="Genomic_DNA"/>
</dbReference>
<dbReference type="PANTHER" id="PTHR33988">
    <property type="entry name" value="ENDORIBONUCLEASE MAZF-RELATED"/>
    <property type="match status" value="1"/>
</dbReference>
<dbReference type="Pfam" id="PF02452">
    <property type="entry name" value="PemK_toxin"/>
    <property type="match status" value="1"/>
</dbReference>
<dbReference type="PANTHER" id="PTHR33988:SF2">
    <property type="entry name" value="ENDORIBONUCLEASE MAZF"/>
    <property type="match status" value="1"/>
</dbReference>
<proteinExistence type="predicted"/>
<sequence>MTAYNRGDVVLVSFIYADETGIKYRPAVIVSTDSYQRGRKEVIVLAITSNVNRLLAGDYRIAGWKEAGLLYPSVATGILRTIKQSMIHRRLGVMPPKDMQSIEIALRKTLGL</sequence>
<name>A0A1F7SHS1_9BACT</name>
<dbReference type="GO" id="GO:0004521">
    <property type="term" value="F:RNA endonuclease activity"/>
    <property type="evidence" value="ECO:0007669"/>
    <property type="project" value="TreeGrafter"/>
</dbReference>
<evidence type="ECO:0000313" key="1">
    <source>
        <dbReference type="EMBL" id="OGL53309.1"/>
    </source>
</evidence>
<dbReference type="AlphaFoldDB" id="A0A1F7SHS1"/>
<reference evidence="1 2" key="1">
    <citation type="journal article" date="2016" name="Nat. Commun.">
        <title>Thousands of microbial genomes shed light on interconnected biogeochemical processes in an aquifer system.</title>
        <authorList>
            <person name="Anantharaman K."/>
            <person name="Brown C.T."/>
            <person name="Hug L.A."/>
            <person name="Sharon I."/>
            <person name="Castelle C.J."/>
            <person name="Probst A.J."/>
            <person name="Thomas B.C."/>
            <person name="Singh A."/>
            <person name="Wilkins M.J."/>
            <person name="Karaoz U."/>
            <person name="Brodie E.L."/>
            <person name="Williams K.H."/>
            <person name="Hubbard S.S."/>
            <person name="Banfield J.F."/>
        </authorList>
    </citation>
    <scope>NUCLEOTIDE SEQUENCE [LARGE SCALE GENOMIC DNA]</scope>
</reference>
<dbReference type="SUPFAM" id="SSF50118">
    <property type="entry name" value="Cell growth inhibitor/plasmid maintenance toxic component"/>
    <property type="match status" value="1"/>
</dbReference>
<dbReference type="GO" id="GO:0016075">
    <property type="term" value="P:rRNA catabolic process"/>
    <property type="evidence" value="ECO:0007669"/>
    <property type="project" value="TreeGrafter"/>
</dbReference>
<dbReference type="GO" id="GO:0003677">
    <property type="term" value="F:DNA binding"/>
    <property type="evidence" value="ECO:0007669"/>
    <property type="project" value="InterPro"/>
</dbReference>
<accession>A0A1F7SHS1</accession>
<dbReference type="Proteomes" id="UP000178082">
    <property type="component" value="Unassembled WGS sequence"/>
</dbReference>
<dbReference type="InterPro" id="IPR011067">
    <property type="entry name" value="Plasmid_toxin/cell-grow_inhib"/>
</dbReference>
<gene>
    <name evidence="1" type="ORF">A3G31_07300</name>
</gene>
<dbReference type="GO" id="GO:0006402">
    <property type="term" value="P:mRNA catabolic process"/>
    <property type="evidence" value="ECO:0007669"/>
    <property type="project" value="TreeGrafter"/>
</dbReference>
<dbReference type="Gene3D" id="2.30.30.110">
    <property type="match status" value="1"/>
</dbReference>